<gene>
    <name evidence="7" type="ORF">PPSIR1_32864</name>
</gene>
<evidence type="ECO:0000313" key="8">
    <source>
        <dbReference type="Proteomes" id="UP000005801"/>
    </source>
</evidence>
<dbReference type="GO" id="GO:0006508">
    <property type="term" value="P:proteolysis"/>
    <property type="evidence" value="ECO:0007669"/>
    <property type="project" value="UniProtKB-KW"/>
</dbReference>
<keyword evidence="3" id="KW-0645">Protease</keyword>
<dbReference type="SUPFAM" id="SSF53187">
    <property type="entry name" value="Zn-dependent exopeptidases"/>
    <property type="match status" value="1"/>
</dbReference>
<evidence type="ECO:0000313" key="7">
    <source>
        <dbReference type="EMBL" id="EDM76008.1"/>
    </source>
</evidence>
<keyword evidence="8" id="KW-1185">Reference proteome</keyword>
<protein>
    <submittedName>
        <fullName evidence="7">Leucyl aminopeptidase</fullName>
    </submittedName>
</protein>
<evidence type="ECO:0000259" key="6">
    <source>
        <dbReference type="PROSITE" id="PS00631"/>
    </source>
</evidence>
<proteinExistence type="inferred from homology"/>
<dbReference type="Pfam" id="PF00883">
    <property type="entry name" value="Peptidase_M17"/>
    <property type="match status" value="1"/>
</dbReference>
<evidence type="ECO:0000256" key="3">
    <source>
        <dbReference type="ARBA" id="ARBA00022670"/>
    </source>
</evidence>
<dbReference type="EMBL" id="ABCS01000075">
    <property type="protein sequence ID" value="EDM76008.1"/>
    <property type="molecule type" value="Genomic_DNA"/>
</dbReference>
<evidence type="ECO:0000256" key="2">
    <source>
        <dbReference type="ARBA" id="ARBA00022438"/>
    </source>
</evidence>
<accession>A6GDN3</accession>
<dbReference type="PANTHER" id="PTHR11963">
    <property type="entry name" value="LEUCINE AMINOPEPTIDASE-RELATED"/>
    <property type="match status" value="1"/>
</dbReference>
<comment type="similarity">
    <text evidence="1">Belongs to the peptidase M17 family.</text>
</comment>
<sequence length="422" mass="44687">MLLGSGDLSAVADLRKFAFEAGRAARTQGVASLVLDLRGKLTPNAEQARLITEGLALSGYRYAQYLGEDELKPQRLREVSVLTETVDGQAEGSRRGQIVADAIARARDLGNGPGELVTPTFLANTAQELATTLSEAGHDVSCTVLDRAACEARNMGLYLAVGRGSHEEPKFIHLTYKPKGESKGRVCLVGKGVTFDSGGYSLKPSDAMLGMKLDMGGAAAVIGAFYGVAMLELPYEVHVISAAAENMIGAHAYRLGDVFRASNGKTVEINNTDAEGRLTMADALVYAGELEPDLIVDFATLTGACIVALGPHITGTMTRDDALAAKWLDAGERAGEEHWRLPLPKALMSMLDSKIADLRNTGERAGGSLTAGLFLEQFVGEHRWMHVDIAGPAMVNKPFGVNVEGGSGVPVATILEFLSGEL</sequence>
<dbReference type="eggNOG" id="COG0260">
    <property type="taxonomic scope" value="Bacteria"/>
</dbReference>
<evidence type="ECO:0000256" key="5">
    <source>
        <dbReference type="ARBA" id="ARBA00023211"/>
    </source>
</evidence>
<dbReference type="Pfam" id="PF02789">
    <property type="entry name" value="Peptidase_M17_N"/>
    <property type="match status" value="1"/>
</dbReference>
<comment type="caution">
    <text evidence="7">The sequence shown here is derived from an EMBL/GenBank/DDBJ whole genome shotgun (WGS) entry which is preliminary data.</text>
</comment>
<dbReference type="Gene3D" id="3.40.220.10">
    <property type="entry name" value="Leucine Aminopeptidase, subunit E, domain 1"/>
    <property type="match status" value="1"/>
</dbReference>
<dbReference type="SUPFAM" id="SSF52949">
    <property type="entry name" value="Macro domain-like"/>
    <property type="match status" value="1"/>
</dbReference>
<evidence type="ECO:0000256" key="1">
    <source>
        <dbReference type="ARBA" id="ARBA00009528"/>
    </source>
</evidence>
<dbReference type="AlphaFoldDB" id="A6GDN3"/>
<dbReference type="Proteomes" id="UP000005801">
    <property type="component" value="Unassembled WGS sequence"/>
</dbReference>
<dbReference type="GO" id="GO:0005737">
    <property type="term" value="C:cytoplasm"/>
    <property type="evidence" value="ECO:0007669"/>
    <property type="project" value="InterPro"/>
</dbReference>
<dbReference type="PROSITE" id="PS00631">
    <property type="entry name" value="CYTOSOL_AP"/>
    <property type="match status" value="1"/>
</dbReference>
<keyword evidence="2 7" id="KW-0031">Aminopeptidase</keyword>
<dbReference type="Gene3D" id="3.40.630.10">
    <property type="entry name" value="Zn peptidases"/>
    <property type="match status" value="1"/>
</dbReference>
<dbReference type="STRING" id="391625.PPSIR1_32864"/>
<dbReference type="GO" id="GO:0070006">
    <property type="term" value="F:metalloaminopeptidase activity"/>
    <property type="evidence" value="ECO:0007669"/>
    <property type="project" value="InterPro"/>
</dbReference>
<evidence type="ECO:0000256" key="4">
    <source>
        <dbReference type="ARBA" id="ARBA00022801"/>
    </source>
</evidence>
<keyword evidence="5" id="KW-0464">Manganese</keyword>
<dbReference type="CDD" id="cd00433">
    <property type="entry name" value="Peptidase_M17"/>
    <property type="match status" value="1"/>
</dbReference>
<reference evidence="7 8" key="1">
    <citation type="submission" date="2007-06" db="EMBL/GenBank/DDBJ databases">
        <authorList>
            <person name="Shimkets L."/>
            <person name="Ferriera S."/>
            <person name="Johnson J."/>
            <person name="Kravitz S."/>
            <person name="Beeson K."/>
            <person name="Sutton G."/>
            <person name="Rogers Y.-H."/>
            <person name="Friedman R."/>
            <person name="Frazier M."/>
            <person name="Venter J.C."/>
        </authorList>
    </citation>
    <scope>NUCLEOTIDE SEQUENCE [LARGE SCALE GENOMIC DNA]</scope>
    <source>
        <strain evidence="7 8">SIR-1</strain>
    </source>
</reference>
<dbReference type="PRINTS" id="PR00481">
    <property type="entry name" value="LAMNOPPTDASE"/>
</dbReference>
<keyword evidence="4" id="KW-0378">Hydrolase</keyword>
<dbReference type="InterPro" id="IPR043472">
    <property type="entry name" value="Macro_dom-like"/>
</dbReference>
<organism evidence="7 8">
    <name type="scientific">Plesiocystis pacifica SIR-1</name>
    <dbReference type="NCBI Taxonomy" id="391625"/>
    <lineage>
        <taxon>Bacteria</taxon>
        <taxon>Pseudomonadati</taxon>
        <taxon>Myxococcota</taxon>
        <taxon>Polyangia</taxon>
        <taxon>Nannocystales</taxon>
        <taxon>Nannocystaceae</taxon>
        <taxon>Plesiocystis</taxon>
    </lineage>
</organism>
<feature type="domain" description="Cytosol aminopeptidase" evidence="6">
    <location>
        <begin position="271"/>
        <end position="278"/>
    </location>
</feature>
<dbReference type="InterPro" id="IPR011356">
    <property type="entry name" value="Leucine_aapep/pepB"/>
</dbReference>
<name>A6GDN3_9BACT</name>
<dbReference type="PANTHER" id="PTHR11963:SF23">
    <property type="entry name" value="CYTOSOL AMINOPEPTIDASE"/>
    <property type="match status" value="1"/>
</dbReference>
<dbReference type="GO" id="GO:0030145">
    <property type="term" value="F:manganese ion binding"/>
    <property type="evidence" value="ECO:0007669"/>
    <property type="project" value="InterPro"/>
</dbReference>
<dbReference type="InterPro" id="IPR008283">
    <property type="entry name" value="Peptidase_M17_N"/>
</dbReference>
<dbReference type="InterPro" id="IPR000819">
    <property type="entry name" value="Peptidase_M17_C"/>
</dbReference>